<dbReference type="Proteomes" id="UP000601435">
    <property type="component" value="Unassembled WGS sequence"/>
</dbReference>
<gene>
    <name evidence="1" type="ORF">SNEC2469_LOCUS4561</name>
</gene>
<reference evidence="1" key="1">
    <citation type="submission" date="2021-02" db="EMBL/GenBank/DDBJ databases">
        <authorList>
            <person name="Dougan E. K."/>
            <person name="Rhodes N."/>
            <person name="Thang M."/>
            <person name="Chan C."/>
        </authorList>
    </citation>
    <scope>NUCLEOTIDE SEQUENCE</scope>
</reference>
<dbReference type="AlphaFoldDB" id="A0A812LA10"/>
<feature type="non-terminal residue" evidence="1">
    <location>
        <position position="1"/>
    </location>
</feature>
<keyword evidence="2" id="KW-1185">Reference proteome</keyword>
<organism evidence="1 2">
    <name type="scientific">Symbiodinium necroappetens</name>
    <dbReference type="NCBI Taxonomy" id="1628268"/>
    <lineage>
        <taxon>Eukaryota</taxon>
        <taxon>Sar</taxon>
        <taxon>Alveolata</taxon>
        <taxon>Dinophyceae</taxon>
        <taxon>Suessiales</taxon>
        <taxon>Symbiodiniaceae</taxon>
        <taxon>Symbiodinium</taxon>
    </lineage>
</organism>
<dbReference type="OrthoDB" id="433908at2759"/>
<protein>
    <submittedName>
        <fullName evidence="1">Uncharacterized protein</fullName>
    </submittedName>
</protein>
<proteinExistence type="predicted"/>
<evidence type="ECO:0000313" key="1">
    <source>
        <dbReference type="EMBL" id="CAE7243138.1"/>
    </source>
</evidence>
<comment type="caution">
    <text evidence="1">The sequence shown here is derived from an EMBL/GenBank/DDBJ whole genome shotgun (WGS) entry which is preliminary data.</text>
</comment>
<dbReference type="EMBL" id="CAJNJA010009102">
    <property type="protein sequence ID" value="CAE7243138.1"/>
    <property type="molecule type" value="Genomic_DNA"/>
</dbReference>
<sequence>VVVGTSGPCHYFEVTCITFCSYFPEGLRTALLAGAWGSWDGAVCGCEYWQILQLRRPDQGEDHADDGFLAISKIRCLQSFGVGTVAYGGRSLIIHGREAVVCADGKAWAWGCGSNDGRCGVERFLNKKGEGKPPEVDMMKCYMMGPHRIGVARPLYWKHPSLQGMRVLMLATGRNHMAGIAVPAGD</sequence>
<evidence type="ECO:0000313" key="2">
    <source>
        <dbReference type="Proteomes" id="UP000601435"/>
    </source>
</evidence>
<accession>A0A812LA10</accession>
<name>A0A812LA10_9DINO</name>